<keyword evidence="2" id="KW-0812">Transmembrane</keyword>
<protein>
    <recommendedName>
        <fullName evidence="6">GPI anchored protein</fullName>
    </recommendedName>
</protein>
<proteinExistence type="predicted"/>
<evidence type="ECO:0000256" key="3">
    <source>
        <dbReference type="SAM" id="SignalP"/>
    </source>
</evidence>
<feature type="compositionally biased region" description="Polar residues" evidence="1">
    <location>
        <begin position="150"/>
        <end position="163"/>
    </location>
</feature>
<feature type="transmembrane region" description="Helical" evidence="2">
    <location>
        <begin position="169"/>
        <end position="191"/>
    </location>
</feature>
<evidence type="ECO:0000313" key="4">
    <source>
        <dbReference type="EMBL" id="KXJ89665.1"/>
    </source>
</evidence>
<keyword evidence="3" id="KW-0732">Signal</keyword>
<keyword evidence="2" id="KW-0472">Membrane</keyword>
<reference evidence="5" key="1">
    <citation type="submission" date="2016-02" db="EMBL/GenBank/DDBJ databases">
        <title>Draft genome sequence of Microdochium bolleyi, a fungal endophyte of beachgrass.</title>
        <authorList>
            <consortium name="DOE Joint Genome Institute"/>
            <person name="David A.S."/>
            <person name="May G."/>
            <person name="Haridas S."/>
            <person name="Lim J."/>
            <person name="Wang M."/>
            <person name="Labutti K."/>
            <person name="Lipzen A."/>
            <person name="Barry K."/>
            <person name="Grigoriev I.V."/>
        </authorList>
    </citation>
    <scope>NUCLEOTIDE SEQUENCE [LARGE SCALE GENOMIC DNA]</scope>
    <source>
        <strain evidence="5">J235TASD1</strain>
    </source>
</reference>
<accession>A0A136IXH6</accession>
<sequence length="192" mass="19272">MRSSFHALAALLVPLVTATVATTPRLPTHGLAGRATCNPPDQVCEDDCMESGATCCNDGTSSYCAAGSYCTTNSCCIVGYLCDEPPLNPDVAASLSTLPSYSWTWETFPTADPDSFFGGSIGSDSAGPTTYSFSFESQPTGLSNAGPGSGTTDGASKPTSLSSSPQPNAAGYMAACPGLVAGCAVAAAALLI</sequence>
<feature type="signal peptide" evidence="3">
    <location>
        <begin position="1"/>
        <end position="21"/>
    </location>
</feature>
<feature type="chain" id="PRO_5007293280" description="GPI anchored protein" evidence="3">
    <location>
        <begin position="22"/>
        <end position="192"/>
    </location>
</feature>
<keyword evidence="2" id="KW-1133">Transmembrane helix</keyword>
<evidence type="ECO:0000313" key="5">
    <source>
        <dbReference type="Proteomes" id="UP000070501"/>
    </source>
</evidence>
<dbReference type="EMBL" id="KQ964254">
    <property type="protein sequence ID" value="KXJ89665.1"/>
    <property type="molecule type" value="Genomic_DNA"/>
</dbReference>
<dbReference type="AlphaFoldDB" id="A0A136IXH6"/>
<evidence type="ECO:0000256" key="1">
    <source>
        <dbReference type="SAM" id="MobiDB-lite"/>
    </source>
</evidence>
<feature type="region of interest" description="Disordered" evidence="1">
    <location>
        <begin position="137"/>
        <end position="163"/>
    </location>
</feature>
<dbReference type="Proteomes" id="UP000070501">
    <property type="component" value="Unassembled WGS sequence"/>
</dbReference>
<dbReference type="InParanoid" id="A0A136IXH6"/>
<evidence type="ECO:0008006" key="6">
    <source>
        <dbReference type="Google" id="ProtNLM"/>
    </source>
</evidence>
<evidence type="ECO:0000256" key="2">
    <source>
        <dbReference type="SAM" id="Phobius"/>
    </source>
</evidence>
<gene>
    <name evidence="4" type="ORF">Micbo1qcDRAFT_10018</name>
</gene>
<dbReference type="OrthoDB" id="5152093at2759"/>
<organism evidence="4 5">
    <name type="scientific">Microdochium bolleyi</name>
    <dbReference type="NCBI Taxonomy" id="196109"/>
    <lineage>
        <taxon>Eukaryota</taxon>
        <taxon>Fungi</taxon>
        <taxon>Dikarya</taxon>
        <taxon>Ascomycota</taxon>
        <taxon>Pezizomycotina</taxon>
        <taxon>Sordariomycetes</taxon>
        <taxon>Xylariomycetidae</taxon>
        <taxon>Xylariales</taxon>
        <taxon>Microdochiaceae</taxon>
        <taxon>Microdochium</taxon>
    </lineage>
</organism>
<keyword evidence="5" id="KW-1185">Reference proteome</keyword>
<name>A0A136IXH6_9PEZI</name>